<keyword evidence="1" id="KW-0732">Signal</keyword>
<feature type="signal peptide" evidence="1">
    <location>
        <begin position="1"/>
        <end position="22"/>
    </location>
</feature>
<dbReference type="GO" id="GO:0042546">
    <property type="term" value="P:cell wall biogenesis"/>
    <property type="evidence" value="ECO:0007669"/>
    <property type="project" value="InterPro"/>
</dbReference>
<proteinExistence type="predicted"/>
<dbReference type="HOGENOM" id="CLU_078855_2_1_1"/>
<protein>
    <submittedName>
        <fullName evidence="2">Uncharacterized protein</fullName>
    </submittedName>
</protein>
<name>A0A067MCD4_BOTB1</name>
<evidence type="ECO:0000313" key="2">
    <source>
        <dbReference type="EMBL" id="KDQ09557.1"/>
    </source>
</evidence>
<evidence type="ECO:0000256" key="1">
    <source>
        <dbReference type="SAM" id="SignalP"/>
    </source>
</evidence>
<dbReference type="OrthoDB" id="2432613at2759"/>
<keyword evidence="3" id="KW-1185">Reference proteome</keyword>
<gene>
    <name evidence="2" type="ORF">BOTBODRAFT_36964</name>
</gene>
<sequence>MRFSTLAAFALAAAASAPQVLAGIFITNPIGTSSCAANTPCNLAWKDDGIAPNLTAVGPCRIYVGIGGTTTQLKLQDITGSTAPAGIDVSKNSNLTFTIDPTIGANSNAYFIRMESIALKDATNPANPYLAFSAKFAVTGMTGTFNATEQALINGNTTTAATAPTTTVKPIAPAVTSAPVAPATKVAAVTTSAHSTTSGAAHPSSTATNGAAKLAGVGATAGFLAALVSLAL</sequence>
<dbReference type="InParanoid" id="A0A067MCD4"/>
<dbReference type="PANTHER" id="PTHR28154">
    <property type="entry name" value="CELL WALL SYNTHESIS PROTEIN KNH1-RELATED"/>
    <property type="match status" value="1"/>
</dbReference>
<dbReference type="PANTHER" id="PTHR28154:SF1">
    <property type="entry name" value="CELL WALL SYNTHESIS PROTEIN KNH1-RELATED"/>
    <property type="match status" value="1"/>
</dbReference>
<accession>A0A067MCD4</accession>
<dbReference type="EMBL" id="KL198077">
    <property type="protein sequence ID" value="KDQ09557.1"/>
    <property type="molecule type" value="Genomic_DNA"/>
</dbReference>
<evidence type="ECO:0000313" key="3">
    <source>
        <dbReference type="Proteomes" id="UP000027195"/>
    </source>
</evidence>
<dbReference type="AlphaFoldDB" id="A0A067MCD4"/>
<dbReference type="STRING" id="930990.A0A067MCD4"/>
<dbReference type="Proteomes" id="UP000027195">
    <property type="component" value="Unassembled WGS sequence"/>
</dbReference>
<reference evidence="3" key="1">
    <citation type="journal article" date="2014" name="Proc. Natl. Acad. Sci. U.S.A.">
        <title>Extensive sampling of basidiomycete genomes demonstrates inadequacy of the white-rot/brown-rot paradigm for wood decay fungi.</title>
        <authorList>
            <person name="Riley R."/>
            <person name="Salamov A.A."/>
            <person name="Brown D.W."/>
            <person name="Nagy L.G."/>
            <person name="Floudas D."/>
            <person name="Held B.W."/>
            <person name="Levasseur A."/>
            <person name="Lombard V."/>
            <person name="Morin E."/>
            <person name="Otillar R."/>
            <person name="Lindquist E.A."/>
            <person name="Sun H."/>
            <person name="LaButti K.M."/>
            <person name="Schmutz J."/>
            <person name="Jabbour D."/>
            <person name="Luo H."/>
            <person name="Baker S.E."/>
            <person name="Pisabarro A.G."/>
            <person name="Walton J.D."/>
            <person name="Blanchette R.A."/>
            <person name="Henrissat B."/>
            <person name="Martin F."/>
            <person name="Cullen D."/>
            <person name="Hibbett D.S."/>
            <person name="Grigoriev I.V."/>
        </authorList>
    </citation>
    <scope>NUCLEOTIDE SEQUENCE [LARGE SCALE GENOMIC DNA]</scope>
    <source>
        <strain evidence="3">FD-172 SS1</strain>
    </source>
</reference>
<organism evidence="2 3">
    <name type="scientific">Botryobasidium botryosum (strain FD-172 SS1)</name>
    <dbReference type="NCBI Taxonomy" id="930990"/>
    <lineage>
        <taxon>Eukaryota</taxon>
        <taxon>Fungi</taxon>
        <taxon>Dikarya</taxon>
        <taxon>Basidiomycota</taxon>
        <taxon>Agaricomycotina</taxon>
        <taxon>Agaricomycetes</taxon>
        <taxon>Cantharellales</taxon>
        <taxon>Botryobasidiaceae</taxon>
        <taxon>Botryobasidium</taxon>
    </lineage>
</organism>
<dbReference type="PROSITE" id="PS51257">
    <property type="entry name" value="PROKAR_LIPOPROTEIN"/>
    <property type="match status" value="1"/>
</dbReference>
<feature type="chain" id="PRO_5001644572" evidence="1">
    <location>
        <begin position="23"/>
        <end position="232"/>
    </location>
</feature>
<dbReference type="GO" id="GO:0006078">
    <property type="term" value="P:(1-&gt;6)-beta-D-glucan biosynthetic process"/>
    <property type="evidence" value="ECO:0007669"/>
    <property type="project" value="InterPro"/>
</dbReference>
<dbReference type="InterPro" id="IPR045328">
    <property type="entry name" value="Kre9/Knh1"/>
</dbReference>